<keyword evidence="1" id="KW-1133">Transmembrane helix</keyword>
<proteinExistence type="predicted"/>
<gene>
    <name evidence="2" type="ORF">MOP44_23275</name>
</gene>
<dbReference type="EMBL" id="CP093313">
    <property type="protein sequence ID" value="UWZ83474.1"/>
    <property type="molecule type" value="Genomic_DNA"/>
</dbReference>
<dbReference type="AlphaFoldDB" id="A0A9J7BP02"/>
<keyword evidence="1" id="KW-0472">Membrane</keyword>
<feature type="transmembrane region" description="Helical" evidence="1">
    <location>
        <begin position="29"/>
        <end position="46"/>
    </location>
</feature>
<evidence type="ECO:0000313" key="3">
    <source>
        <dbReference type="Proteomes" id="UP001059380"/>
    </source>
</evidence>
<organism evidence="2 3">
    <name type="scientific">Occallatibacter riparius</name>
    <dbReference type="NCBI Taxonomy" id="1002689"/>
    <lineage>
        <taxon>Bacteria</taxon>
        <taxon>Pseudomonadati</taxon>
        <taxon>Acidobacteriota</taxon>
        <taxon>Terriglobia</taxon>
        <taxon>Terriglobales</taxon>
        <taxon>Acidobacteriaceae</taxon>
        <taxon>Occallatibacter</taxon>
    </lineage>
</organism>
<accession>A0A9J7BP02</accession>
<dbReference type="RefSeq" id="WP_260792809.1">
    <property type="nucleotide sequence ID" value="NZ_CP093313.1"/>
</dbReference>
<sequence length="276" mass="31554">MSIQESFTRYWVRVLRRFLVDATPWARDNIAFAGLALLLPLAIVYLRDRHHQVDWELIKAALLFYAISLAAYGGVHLLRTPWKMDREQTQAVNRLTEEAGSLRRQAADRQPKLAVELRELLFLESEYPKEVFVRVSLENERPDSICTVDEYELSFTIGDHTYRSREIVHDLNDFVAIAIGGGEAARKTPVSEDLSDLVAGITHSDPVRYGAPRYGWIHFSFPDLSKMVRSFCSADHAEICVFDPFGGCAKSGLDLRAEKPIRRIESTRWDGTVRWV</sequence>
<keyword evidence="3" id="KW-1185">Reference proteome</keyword>
<dbReference type="KEGG" id="orp:MOP44_23275"/>
<keyword evidence="1" id="KW-0812">Transmembrane</keyword>
<name>A0A9J7BP02_9BACT</name>
<reference evidence="2" key="1">
    <citation type="submission" date="2021-04" db="EMBL/GenBank/DDBJ databases">
        <title>Phylogenetic analysis of Acidobacteriaceae.</title>
        <authorList>
            <person name="Qiu L."/>
            <person name="Zhang Q."/>
        </authorList>
    </citation>
    <scope>NUCLEOTIDE SEQUENCE</scope>
    <source>
        <strain evidence="2">DSM 25168</strain>
    </source>
</reference>
<evidence type="ECO:0000256" key="1">
    <source>
        <dbReference type="SAM" id="Phobius"/>
    </source>
</evidence>
<evidence type="ECO:0000313" key="2">
    <source>
        <dbReference type="EMBL" id="UWZ83474.1"/>
    </source>
</evidence>
<feature type="transmembrane region" description="Helical" evidence="1">
    <location>
        <begin position="58"/>
        <end position="78"/>
    </location>
</feature>
<dbReference type="Proteomes" id="UP001059380">
    <property type="component" value="Chromosome"/>
</dbReference>
<protein>
    <submittedName>
        <fullName evidence="2">Uncharacterized protein</fullName>
    </submittedName>
</protein>